<dbReference type="Proteomes" id="UP001161247">
    <property type="component" value="Chromosome 2"/>
</dbReference>
<evidence type="ECO:0000313" key="2">
    <source>
        <dbReference type="EMBL" id="CAI9097126.1"/>
    </source>
</evidence>
<evidence type="ECO:0000256" key="1">
    <source>
        <dbReference type="SAM" id="MobiDB-lite"/>
    </source>
</evidence>
<name>A0AAV1CP37_OLDCO</name>
<dbReference type="EMBL" id="OX459119">
    <property type="protein sequence ID" value="CAI9097126.1"/>
    <property type="molecule type" value="Genomic_DNA"/>
</dbReference>
<reference evidence="2" key="1">
    <citation type="submission" date="2023-03" db="EMBL/GenBank/DDBJ databases">
        <authorList>
            <person name="Julca I."/>
        </authorList>
    </citation>
    <scope>NUCLEOTIDE SEQUENCE</scope>
</reference>
<organism evidence="2 3">
    <name type="scientific">Oldenlandia corymbosa var. corymbosa</name>
    <dbReference type="NCBI Taxonomy" id="529605"/>
    <lineage>
        <taxon>Eukaryota</taxon>
        <taxon>Viridiplantae</taxon>
        <taxon>Streptophyta</taxon>
        <taxon>Embryophyta</taxon>
        <taxon>Tracheophyta</taxon>
        <taxon>Spermatophyta</taxon>
        <taxon>Magnoliopsida</taxon>
        <taxon>eudicotyledons</taxon>
        <taxon>Gunneridae</taxon>
        <taxon>Pentapetalae</taxon>
        <taxon>asterids</taxon>
        <taxon>lamiids</taxon>
        <taxon>Gentianales</taxon>
        <taxon>Rubiaceae</taxon>
        <taxon>Rubioideae</taxon>
        <taxon>Spermacoceae</taxon>
        <taxon>Hedyotis-Oldenlandia complex</taxon>
        <taxon>Oldenlandia</taxon>
    </lineage>
</organism>
<dbReference type="AlphaFoldDB" id="A0AAV1CP37"/>
<feature type="compositionally biased region" description="Gly residues" evidence="1">
    <location>
        <begin position="39"/>
        <end position="50"/>
    </location>
</feature>
<sequence length="93" mass="9544">MKLGQLMSLGYYLSRRNGGREGVGRCDGAGVEESRRQGGISGGGIGGGGHRGGRRGGGGRHREAGDNGGTTADDWERLTGADGVVKEVVSQWS</sequence>
<proteinExistence type="predicted"/>
<evidence type="ECO:0000313" key="3">
    <source>
        <dbReference type="Proteomes" id="UP001161247"/>
    </source>
</evidence>
<protein>
    <submittedName>
        <fullName evidence="2">OLC1v1033461C1</fullName>
    </submittedName>
</protein>
<gene>
    <name evidence="2" type="ORF">OLC1_LOCUS7703</name>
</gene>
<keyword evidence="3" id="KW-1185">Reference proteome</keyword>
<accession>A0AAV1CP37</accession>
<feature type="region of interest" description="Disordered" evidence="1">
    <location>
        <begin position="16"/>
        <end position="79"/>
    </location>
</feature>